<evidence type="ECO:0000313" key="2">
    <source>
        <dbReference type="Proteomes" id="UP000886667"/>
    </source>
</evidence>
<reference evidence="1" key="1">
    <citation type="journal article" date="2021" name="Proc. Natl. Acad. Sci. U.S.A.">
        <title>Global biogeography of chemosynthetic symbionts reveals both localized and globally distributed symbiont groups. .</title>
        <authorList>
            <person name="Osvatic J.T."/>
            <person name="Wilkins L.G.E."/>
            <person name="Leibrecht L."/>
            <person name="Leray M."/>
            <person name="Zauner S."/>
            <person name="Polzin J."/>
            <person name="Camacho Y."/>
            <person name="Gros O."/>
            <person name="van Gils J.A."/>
            <person name="Eisen J.A."/>
            <person name="Petersen J.M."/>
            <person name="Yuen B."/>
        </authorList>
    </citation>
    <scope>NUCLEOTIDE SEQUENCE</scope>
    <source>
        <strain evidence="1">MAGclacostrist064TRANS</strain>
    </source>
</reference>
<gene>
    <name evidence="1" type="ORF">JAZ07_00690</name>
</gene>
<organism evidence="1 2">
    <name type="scientific">Candidatus Thiodiazotropha taylori</name>
    <dbReference type="NCBI Taxonomy" id="2792791"/>
    <lineage>
        <taxon>Bacteria</taxon>
        <taxon>Pseudomonadati</taxon>
        <taxon>Pseudomonadota</taxon>
        <taxon>Gammaproteobacteria</taxon>
        <taxon>Chromatiales</taxon>
        <taxon>Sedimenticolaceae</taxon>
        <taxon>Candidatus Thiodiazotropha</taxon>
    </lineage>
</organism>
<proteinExistence type="predicted"/>
<dbReference type="EMBL" id="JAEPCM010000016">
    <property type="protein sequence ID" value="MCG7944842.1"/>
    <property type="molecule type" value="Genomic_DNA"/>
</dbReference>
<comment type="caution">
    <text evidence="1">The sequence shown here is derived from an EMBL/GenBank/DDBJ whole genome shotgun (WGS) entry which is preliminary data.</text>
</comment>
<accession>A0A9E4N2J6</accession>
<sequence length="71" mass="8666">MRTVHFVGMSEEKYKRIRASRIWGDYPHYYHKWMDDRVWTEVSDDDIVVVDKAKHSEYVWDASAVDKKWTD</sequence>
<evidence type="ECO:0000313" key="1">
    <source>
        <dbReference type="EMBL" id="MCG7944842.1"/>
    </source>
</evidence>
<dbReference type="Proteomes" id="UP000886667">
    <property type="component" value="Unassembled WGS sequence"/>
</dbReference>
<name>A0A9E4N2J6_9GAMM</name>
<dbReference type="AlphaFoldDB" id="A0A9E4N2J6"/>
<protein>
    <submittedName>
        <fullName evidence="1">Uncharacterized protein</fullName>
    </submittedName>
</protein>